<dbReference type="Proteomes" id="UP000294530">
    <property type="component" value="Unassembled WGS sequence"/>
</dbReference>
<evidence type="ECO:0000256" key="1">
    <source>
        <dbReference type="SAM" id="MobiDB-lite"/>
    </source>
</evidence>
<name>A0A976FJ49_BRELC</name>
<protein>
    <submittedName>
        <fullName evidence="2">Uncharacterized protein</fullName>
    </submittedName>
</protein>
<comment type="caution">
    <text evidence="2">The sequence shown here is derived from an EMBL/GenBank/DDBJ whole genome shotgun (WGS) entry which is preliminary data.</text>
</comment>
<gene>
    <name evidence="2" type="ORF">CCR75_000423</name>
</gene>
<feature type="compositionally biased region" description="Basic and acidic residues" evidence="1">
    <location>
        <begin position="175"/>
        <end position="184"/>
    </location>
</feature>
<dbReference type="KEGG" id="blac:94344202"/>
<organism evidence="2 3">
    <name type="scientific">Bremia lactucae</name>
    <name type="common">Lettuce downy mildew</name>
    <dbReference type="NCBI Taxonomy" id="4779"/>
    <lineage>
        <taxon>Eukaryota</taxon>
        <taxon>Sar</taxon>
        <taxon>Stramenopiles</taxon>
        <taxon>Oomycota</taxon>
        <taxon>Peronosporomycetes</taxon>
        <taxon>Peronosporales</taxon>
        <taxon>Peronosporaceae</taxon>
        <taxon>Bremia</taxon>
    </lineage>
</organism>
<dbReference type="RefSeq" id="XP_067816943.1">
    <property type="nucleotide sequence ID" value="XM_067958531.1"/>
</dbReference>
<evidence type="ECO:0000313" key="3">
    <source>
        <dbReference type="Proteomes" id="UP000294530"/>
    </source>
</evidence>
<proteinExistence type="predicted"/>
<sequence>MLLSKPPTLQVCRLKLKLLARLQTEHHRSPRRLRRLIWHSQQQQQQQLNAFMAQTNAFQRTAAIGAVADASAAAPATEKRRANRQSSKAQETKDLELCIFSTKQYYAQYRDEIWRVKRRASLWALCSPISKGRKWQPSASHMGSSKDNTRERFRDRDFEMKVLIKLFELRDLNSRPDTSRKPDAVAKSATKPPTPGDKKADVPVKPSDQKILVFVL</sequence>
<dbReference type="EMBL" id="SHOA02000006">
    <property type="protein sequence ID" value="TDH67444.1"/>
    <property type="molecule type" value="Genomic_DNA"/>
</dbReference>
<evidence type="ECO:0000313" key="2">
    <source>
        <dbReference type="EMBL" id="TDH67444.1"/>
    </source>
</evidence>
<keyword evidence="3" id="KW-1185">Reference proteome</keyword>
<dbReference type="AlphaFoldDB" id="A0A976FJ49"/>
<dbReference type="GeneID" id="94344202"/>
<reference evidence="2 3" key="1">
    <citation type="journal article" date="2021" name="Genome Biol.">
        <title>AFLAP: assembly-free linkage analysis pipeline using k-mers from genome sequencing data.</title>
        <authorList>
            <person name="Fletcher K."/>
            <person name="Zhang L."/>
            <person name="Gil J."/>
            <person name="Han R."/>
            <person name="Cavanaugh K."/>
            <person name="Michelmore R."/>
        </authorList>
    </citation>
    <scope>NUCLEOTIDE SEQUENCE [LARGE SCALE GENOMIC DNA]</scope>
    <source>
        <strain evidence="2 3">SF5</strain>
    </source>
</reference>
<feature type="region of interest" description="Disordered" evidence="1">
    <location>
        <begin position="175"/>
        <end position="205"/>
    </location>
</feature>
<dbReference type="OrthoDB" id="129314at2759"/>
<accession>A0A976FJ49</accession>